<evidence type="ECO:0000256" key="4">
    <source>
        <dbReference type="ARBA" id="ARBA00022692"/>
    </source>
</evidence>
<evidence type="ECO:0000256" key="5">
    <source>
        <dbReference type="ARBA" id="ARBA00022989"/>
    </source>
</evidence>
<evidence type="ECO:0000256" key="6">
    <source>
        <dbReference type="ARBA" id="ARBA00023136"/>
    </source>
</evidence>
<evidence type="ECO:0000256" key="7">
    <source>
        <dbReference type="RuleBase" id="RU363032"/>
    </source>
</evidence>
<protein>
    <recommendedName>
        <fullName evidence="9">ABC transmembrane type-1 domain-containing protein</fullName>
    </recommendedName>
</protein>
<gene>
    <name evidence="10" type="ORF">VST7929_00409</name>
</gene>
<keyword evidence="3" id="KW-1003">Cell membrane</keyword>
<feature type="transmembrane region" description="Helical" evidence="7">
    <location>
        <begin position="231"/>
        <end position="260"/>
    </location>
</feature>
<feature type="domain" description="ABC transmembrane type-1" evidence="9">
    <location>
        <begin position="182"/>
        <end position="374"/>
    </location>
</feature>
<evidence type="ECO:0000313" key="11">
    <source>
        <dbReference type="Proteomes" id="UP000838672"/>
    </source>
</evidence>
<comment type="subcellular location">
    <subcellularLocation>
        <location evidence="1 7">Cell membrane</location>
        <topology evidence="1 7">Multi-pass membrane protein</topology>
    </subcellularLocation>
</comment>
<keyword evidence="8" id="KW-0175">Coiled coil</keyword>
<dbReference type="CDD" id="cd06261">
    <property type="entry name" value="TM_PBP2"/>
    <property type="match status" value="1"/>
</dbReference>
<dbReference type="Pfam" id="PF12911">
    <property type="entry name" value="OppC_N"/>
    <property type="match status" value="1"/>
</dbReference>
<sequence length="419" mass="45605">MKALWTLLKGNPKAMFGLGIIVTFILAAIFAPLITQHAPDKRTGKPHEFPTSVAFAADSNKDGWIANNIASDTRNVKITVRAYEQSVKKAEQRAKLIEEKSQQLAAMEKTLPKNVTLFDKVSLEQAEELLNLGILSTEEQLVTEHALLKKELSELKELEPMYHLMGTTRMGRDVWSQLVYGARTSLAVGFGAGIMVCFLATIIGISAGYFGGRVDDVLSAAMNIMLVLPQFPILFVIAAFIGEAGPVAIALVIACTSWAWGARVVRAQTLSLREKEFVKAAEVLGESSVRIIFVELLPNLISIVGASFIGSVMLAIMMESTLSFLGLGDPNAISWGVMLYNVRTSSSMLIGAWWEVLAPCLALTFIAVGLALLNFAVDEIANPQLRSHKGMKRWKALAKQEKKEQQKTVSTQPAAAVGE</sequence>
<dbReference type="InterPro" id="IPR035906">
    <property type="entry name" value="MetI-like_sf"/>
</dbReference>
<dbReference type="PANTHER" id="PTHR43386:SF1">
    <property type="entry name" value="D,D-DIPEPTIDE TRANSPORT SYSTEM PERMEASE PROTEIN DDPC-RELATED"/>
    <property type="match status" value="1"/>
</dbReference>
<dbReference type="Proteomes" id="UP000838672">
    <property type="component" value="Unassembled WGS sequence"/>
</dbReference>
<accession>A0ABN8DQC9</accession>
<dbReference type="InterPro" id="IPR000515">
    <property type="entry name" value="MetI-like"/>
</dbReference>
<evidence type="ECO:0000256" key="3">
    <source>
        <dbReference type="ARBA" id="ARBA00022475"/>
    </source>
</evidence>
<dbReference type="InterPro" id="IPR025966">
    <property type="entry name" value="OppC_N"/>
</dbReference>
<keyword evidence="11" id="KW-1185">Reference proteome</keyword>
<dbReference type="Gene3D" id="1.10.3720.10">
    <property type="entry name" value="MetI-like"/>
    <property type="match status" value="1"/>
</dbReference>
<name>A0ABN8DQC9_9VIBR</name>
<organism evidence="10 11">
    <name type="scientific">Vibrio stylophorae</name>
    <dbReference type="NCBI Taxonomy" id="659351"/>
    <lineage>
        <taxon>Bacteria</taxon>
        <taxon>Pseudomonadati</taxon>
        <taxon>Pseudomonadota</taxon>
        <taxon>Gammaproteobacteria</taxon>
        <taxon>Vibrionales</taxon>
        <taxon>Vibrionaceae</taxon>
        <taxon>Vibrio</taxon>
    </lineage>
</organism>
<keyword evidence="6 7" id="KW-0472">Membrane</keyword>
<dbReference type="SUPFAM" id="SSF161098">
    <property type="entry name" value="MetI-like"/>
    <property type="match status" value="1"/>
</dbReference>
<feature type="coiled-coil region" evidence="8">
    <location>
        <begin position="80"/>
        <end position="107"/>
    </location>
</feature>
<comment type="caution">
    <text evidence="10">The sequence shown here is derived from an EMBL/GenBank/DDBJ whole genome shotgun (WGS) entry which is preliminary data.</text>
</comment>
<dbReference type="Pfam" id="PF00528">
    <property type="entry name" value="BPD_transp_1"/>
    <property type="match status" value="1"/>
</dbReference>
<keyword evidence="5 7" id="KW-1133">Transmembrane helix</keyword>
<dbReference type="PROSITE" id="PS50928">
    <property type="entry name" value="ABC_TM1"/>
    <property type="match status" value="1"/>
</dbReference>
<evidence type="ECO:0000256" key="1">
    <source>
        <dbReference type="ARBA" id="ARBA00004651"/>
    </source>
</evidence>
<feature type="transmembrane region" description="Helical" evidence="7">
    <location>
        <begin position="296"/>
        <end position="318"/>
    </location>
</feature>
<dbReference type="RefSeq" id="WP_354004716.1">
    <property type="nucleotide sequence ID" value="NZ_CAKLDI010000001.1"/>
</dbReference>
<feature type="transmembrane region" description="Helical" evidence="7">
    <location>
        <begin position="14"/>
        <end position="35"/>
    </location>
</feature>
<comment type="similarity">
    <text evidence="7">Belongs to the binding-protein-dependent transport system permease family.</text>
</comment>
<feature type="transmembrane region" description="Helical" evidence="7">
    <location>
        <begin position="186"/>
        <end position="211"/>
    </location>
</feature>
<dbReference type="EMBL" id="CAKLDI010000001">
    <property type="protein sequence ID" value="CAH0532578.1"/>
    <property type="molecule type" value="Genomic_DNA"/>
</dbReference>
<evidence type="ECO:0000256" key="8">
    <source>
        <dbReference type="SAM" id="Coils"/>
    </source>
</evidence>
<keyword evidence="4 7" id="KW-0812">Transmembrane</keyword>
<keyword evidence="2 7" id="KW-0813">Transport</keyword>
<evidence type="ECO:0000313" key="10">
    <source>
        <dbReference type="EMBL" id="CAH0532578.1"/>
    </source>
</evidence>
<proteinExistence type="inferred from homology"/>
<feature type="transmembrane region" description="Helical" evidence="7">
    <location>
        <begin position="356"/>
        <end position="377"/>
    </location>
</feature>
<dbReference type="InterPro" id="IPR050366">
    <property type="entry name" value="BP-dependent_transpt_permease"/>
</dbReference>
<evidence type="ECO:0000259" key="9">
    <source>
        <dbReference type="PROSITE" id="PS50928"/>
    </source>
</evidence>
<evidence type="ECO:0000256" key="2">
    <source>
        <dbReference type="ARBA" id="ARBA00022448"/>
    </source>
</evidence>
<dbReference type="PANTHER" id="PTHR43386">
    <property type="entry name" value="OLIGOPEPTIDE TRANSPORT SYSTEM PERMEASE PROTEIN APPC"/>
    <property type="match status" value="1"/>
</dbReference>
<reference evidence="10" key="1">
    <citation type="submission" date="2021-11" db="EMBL/GenBank/DDBJ databases">
        <authorList>
            <person name="Rodrigo-Torres L."/>
            <person name="Arahal R. D."/>
            <person name="Lucena T."/>
        </authorList>
    </citation>
    <scope>NUCLEOTIDE SEQUENCE</scope>
    <source>
        <strain evidence="10">CECT 7929</strain>
    </source>
</reference>